<dbReference type="Pfam" id="PF00756">
    <property type="entry name" value="Esterase"/>
    <property type="match status" value="1"/>
</dbReference>
<dbReference type="GO" id="GO:0016788">
    <property type="term" value="F:hydrolase activity, acting on ester bonds"/>
    <property type="evidence" value="ECO:0007669"/>
    <property type="project" value="TreeGrafter"/>
</dbReference>
<evidence type="ECO:0000256" key="2">
    <source>
        <dbReference type="ARBA" id="ARBA00005622"/>
    </source>
</evidence>
<sequence>MASRRQVLGLAAAAFGAAVARAGEPAAGAAATPGASPAAPLAIGETFTLESKVMGETRRINVYSARAWDVKPDAPLPVLFMLDGGVAEDFVHTAGLLQISVASLAMRSFMLVGIENTQRRRDMTPPTDDPEDKKIAPAVGEAATFRRFIREELMPLVKERYKTTGETALIGESLAGLFVLETFLQAPEMFDTFIAIDPTIWWNKRHIVKTAADTLRSRKRLDKTLFIATSGEKGQPELAGQLEGALSAVKVEGLQWKMVQMLDESHMTIGHPAAMRAFRTVFKPAV</sequence>
<feature type="signal peptide" evidence="9">
    <location>
        <begin position="1"/>
        <end position="22"/>
    </location>
</feature>
<evidence type="ECO:0000256" key="5">
    <source>
        <dbReference type="ARBA" id="ARBA00013244"/>
    </source>
</evidence>
<proteinExistence type="inferred from homology"/>
<name>A0A6L6QS82_9BURK</name>
<dbReference type="AlphaFoldDB" id="A0A6L6QS82"/>
<evidence type="ECO:0000313" key="11">
    <source>
        <dbReference type="Proteomes" id="UP000472320"/>
    </source>
</evidence>
<comment type="catalytic activity">
    <reaction evidence="1">
        <text>2 alpha,alpha'-trehalose 6-mycolate = alpha,alpha'-trehalose 6,6'-bismycolate + alpha,alpha-trehalose</text>
        <dbReference type="Rhea" id="RHEA:23472"/>
        <dbReference type="ChEBI" id="CHEBI:16551"/>
        <dbReference type="ChEBI" id="CHEBI:18195"/>
        <dbReference type="ChEBI" id="CHEBI:18234"/>
        <dbReference type="EC" id="2.3.1.122"/>
    </reaction>
</comment>
<accession>A0A6L6QS82</accession>
<evidence type="ECO:0000256" key="9">
    <source>
        <dbReference type="SAM" id="SignalP"/>
    </source>
</evidence>
<dbReference type="GO" id="GO:0050348">
    <property type="term" value="F:trehalose O-mycolyltransferase activity"/>
    <property type="evidence" value="ECO:0007669"/>
    <property type="project" value="UniProtKB-EC"/>
</dbReference>
<dbReference type="Proteomes" id="UP000472320">
    <property type="component" value="Unassembled WGS sequence"/>
</dbReference>
<dbReference type="InterPro" id="IPR052558">
    <property type="entry name" value="Siderophore_Hydrolase_D"/>
</dbReference>
<comment type="similarity">
    <text evidence="3">Belongs to the mycobacterial A85 antigen family.</text>
</comment>
<comment type="similarity">
    <text evidence="2">Belongs to the esterase D family.</text>
</comment>
<dbReference type="InterPro" id="IPR000801">
    <property type="entry name" value="Esterase-like"/>
</dbReference>
<protein>
    <recommendedName>
        <fullName evidence="7">Acyl-CoA:diacylglycerol acyltransferase</fullName>
        <ecNumber evidence="4">2.3.1.122</ecNumber>
        <ecNumber evidence="5">2.3.1.20</ecNumber>
    </recommendedName>
</protein>
<evidence type="ECO:0000256" key="7">
    <source>
        <dbReference type="ARBA" id="ARBA00032572"/>
    </source>
</evidence>
<evidence type="ECO:0000256" key="3">
    <source>
        <dbReference type="ARBA" id="ARBA00005874"/>
    </source>
</evidence>
<dbReference type="RefSeq" id="WP_155457431.1">
    <property type="nucleotide sequence ID" value="NZ_WNKX01000048.1"/>
</dbReference>
<feature type="chain" id="PRO_5026990903" description="Acyl-CoA:diacylglycerol acyltransferase" evidence="9">
    <location>
        <begin position="23"/>
        <end position="286"/>
    </location>
</feature>
<dbReference type="Gene3D" id="3.40.50.1820">
    <property type="entry name" value="alpha/beta hydrolase"/>
    <property type="match status" value="1"/>
</dbReference>
<evidence type="ECO:0000256" key="4">
    <source>
        <dbReference type="ARBA" id="ARBA00012820"/>
    </source>
</evidence>
<gene>
    <name evidence="10" type="ORF">GM658_28165</name>
</gene>
<reference evidence="10 11" key="1">
    <citation type="submission" date="2019-11" db="EMBL/GenBank/DDBJ databases">
        <title>Type strains purchased from KCTC, JCM and DSMZ.</title>
        <authorList>
            <person name="Lu H."/>
        </authorList>
    </citation>
    <scope>NUCLEOTIDE SEQUENCE [LARGE SCALE GENOMIC DNA]</scope>
    <source>
        <strain evidence="10 11">JCM 31587</strain>
    </source>
</reference>
<evidence type="ECO:0000256" key="1">
    <source>
        <dbReference type="ARBA" id="ARBA00000697"/>
    </source>
</evidence>
<evidence type="ECO:0000256" key="8">
    <source>
        <dbReference type="ARBA" id="ARBA00048109"/>
    </source>
</evidence>
<dbReference type="InterPro" id="IPR029058">
    <property type="entry name" value="AB_hydrolase_fold"/>
</dbReference>
<dbReference type="InterPro" id="IPR006311">
    <property type="entry name" value="TAT_signal"/>
</dbReference>
<dbReference type="EC" id="2.3.1.122" evidence="4"/>
<comment type="catalytic activity">
    <reaction evidence="8">
        <text>an acyl-CoA + a 1,2-diacyl-sn-glycerol = a triacyl-sn-glycerol + CoA</text>
        <dbReference type="Rhea" id="RHEA:10868"/>
        <dbReference type="ChEBI" id="CHEBI:17815"/>
        <dbReference type="ChEBI" id="CHEBI:57287"/>
        <dbReference type="ChEBI" id="CHEBI:58342"/>
        <dbReference type="ChEBI" id="CHEBI:64615"/>
        <dbReference type="EC" id="2.3.1.20"/>
    </reaction>
</comment>
<keyword evidence="9" id="KW-0732">Signal</keyword>
<dbReference type="PANTHER" id="PTHR40841:SF2">
    <property type="entry name" value="SIDEROPHORE-DEGRADING ESTERASE (EUROFUNG)"/>
    <property type="match status" value="1"/>
</dbReference>
<keyword evidence="11" id="KW-1185">Reference proteome</keyword>
<dbReference type="EC" id="2.3.1.20" evidence="5"/>
<dbReference type="PANTHER" id="PTHR40841">
    <property type="entry name" value="SIDEROPHORE TRIACETYLFUSARININE C ESTERASE"/>
    <property type="match status" value="1"/>
</dbReference>
<keyword evidence="6 10" id="KW-0378">Hydrolase</keyword>
<dbReference type="SUPFAM" id="SSF53474">
    <property type="entry name" value="alpha/beta-Hydrolases"/>
    <property type="match status" value="1"/>
</dbReference>
<dbReference type="PROSITE" id="PS51318">
    <property type="entry name" value="TAT"/>
    <property type="match status" value="1"/>
</dbReference>
<organism evidence="10 11">
    <name type="scientific">Massilia eburnea</name>
    <dbReference type="NCBI Taxonomy" id="1776165"/>
    <lineage>
        <taxon>Bacteria</taxon>
        <taxon>Pseudomonadati</taxon>
        <taxon>Pseudomonadota</taxon>
        <taxon>Betaproteobacteria</taxon>
        <taxon>Burkholderiales</taxon>
        <taxon>Oxalobacteraceae</taxon>
        <taxon>Telluria group</taxon>
        <taxon>Massilia</taxon>
    </lineage>
</organism>
<dbReference type="EMBL" id="WNKX01000048">
    <property type="protein sequence ID" value="MTW14496.1"/>
    <property type="molecule type" value="Genomic_DNA"/>
</dbReference>
<dbReference type="GO" id="GO:0004144">
    <property type="term" value="F:diacylglycerol O-acyltransferase activity"/>
    <property type="evidence" value="ECO:0007669"/>
    <property type="project" value="UniProtKB-EC"/>
</dbReference>
<comment type="caution">
    <text evidence="10">The sequence shown here is derived from an EMBL/GenBank/DDBJ whole genome shotgun (WGS) entry which is preliminary data.</text>
</comment>
<evidence type="ECO:0000256" key="6">
    <source>
        <dbReference type="ARBA" id="ARBA00022801"/>
    </source>
</evidence>
<dbReference type="OrthoDB" id="9784036at2"/>
<evidence type="ECO:0000313" key="10">
    <source>
        <dbReference type="EMBL" id="MTW14496.1"/>
    </source>
</evidence>